<dbReference type="AlphaFoldDB" id="A0A6C0E4N6"/>
<name>A0A6C0E4N6_9ZZZZ</name>
<evidence type="ECO:0000313" key="1">
    <source>
        <dbReference type="EMBL" id="QHT23692.1"/>
    </source>
</evidence>
<reference evidence="1" key="1">
    <citation type="journal article" date="2020" name="Nature">
        <title>Giant virus diversity and host interactions through global metagenomics.</title>
        <authorList>
            <person name="Schulz F."/>
            <person name="Roux S."/>
            <person name="Paez-Espino D."/>
            <person name="Jungbluth S."/>
            <person name="Walsh D.A."/>
            <person name="Denef V.J."/>
            <person name="McMahon K.D."/>
            <person name="Konstantinidis K.T."/>
            <person name="Eloe-Fadrosh E.A."/>
            <person name="Kyrpides N.C."/>
            <person name="Woyke T."/>
        </authorList>
    </citation>
    <scope>NUCLEOTIDE SEQUENCE</scope>
    <source>
        <strain evidence="1">GVMAG-M-3300023179-116</strain>
    </source>
</reference>
<sequence>MIIYPLKKNPFYFGVNNEDFDLDKINNTNYIDNDIVFMLDSDAFKHLLIHITNNISNAEIDKSYNEHINYFNEINTSVTLTIPRFYTFYIANELFDSPKGELLFNNEDIVVNNLTTNINTSYENKVTIVANNWSIKYNKNLQDKNDLFLFPYILNNENEINDNPSKKIFDYNLLLRPEIFNDINRFRVCNSNTYHIPFLSGDSITFKITIYPDENQSSIVNSTKTIKPLIYLTTIKFI</sequence>
<dbReference type="EMBL" id="MN739734">
    <property type="protein sequence ID" value="QHT23692.1"/>
    <property type="molecule type" value="Genomic_DNA"/>
</dbReference>
<organism evidence="1">
    <name type="scientific">viral metagenome</name>
    <dbReference type="NCBI Taxonomy" id="1070528"/>
    <lineage>
        <taxon>unclassified sequences</taxon>
        <taxon>metagenomes</taxon>
        <taxon>organismal metagenomes</taxon>
    </lineage>
</organism>
<proteinExistence type="predicted"/>
<protein>
    <submittedName>
        <fullName evidence="1">Uncharacterized protein</fullName>
    </submittedName>
</protein>
<accession>A0A6C0E4N6</accession>